<feature type="compositionally biased region" description="Gly residues" evidence="1">
    <location>
        <begin position="27"/>
        <end position="37"/>
    </location>
</feature>
<dbReference type="RefSeq" id="WP_387992686.1">
    <property type="nucleotide sequence ID" value="NZ_JBHSGR010000025.1"/>
</dbReference>
<proteinExistence type="predicted"/>
<evidence type="ECO:0000313" key="2">
    <source>
        <dbReference type="EMBL" id="MFC4695560.1"/>
    </source>
</evidence>
<feature type="compositionally biased region" description="Low complexity" evidence="1">
    <location>
        <begin position="38"/>
        <end position="50"/>
    </location>
</feature>
<dbReference type="EMBL" id="JBHSGR010000025">
    <property type="protein sequence ID" value="MFC4695560.1"/>
    <property type="molecule type" value="Genomic_DNA"/>
</dbReference>
<evidence type="ECO:0000256" key="1">
    <source>
        <dbReference type="SAM" id="MobiDB-lite"/>
    </source>
</evidence>
<protein>
    <submittedName>
        <fullName evidence="2">Uncharacterized protein</fullName>
    </submittedName>
</protein>
<keyword evidence="3" id="KW-1185">Reference proteome</keyword>
<accession>A0ABV9LPM7</accession>
<evidence type="ECO:0000313" key="3">
    <source>
        <dbReference type="Proteomes" id="UP001596025"/>
    </source>
</evidence>
<comment type="caution">
    <text evidence="2">The sequence shown here is derived from an EMBL/GenBank/DDBJ whole genome shotgun (WGS) entry which is preliminary data.</text>
</comment>
<dbReference type="Proteomes" id="UP001596025">
    <property type="component" value="Unassembled WGS sequence"/>
</dbReference>
<organism evidence="2 3">
    <name type="scientific">Geodermatophilus arenarius</name>
    <dbReference type="NCBI Taxonomy" id="1137990"/>
    <lineage>
        <taxon>Bacteria</taxon>
        <taxon>Bacillati</taxon>
        <taxon>Actinomycetota</taxon>
        <taxon>Actinomycetes</taxon>
        <taxon>Geodermatophilales</taxon>
        <taxon>Geodermatophilaceae</taxon>
        <taxon>Geodermatophilus</taxon>
    </lineage>
</organism>
<gene>
    <name evidence="2" type="ORF">ACFO3M_19320</name>
</gene>
<reference evidence="3" key="1">
    <citation type="journal article" date="2019" name="Int. J. Syst. Evol. Microbiol.">
        <title>The Global Catalogue of Microorganisms (GCM) 10K type strain sequencing project: providing services to taxonomists for standard genome sequencing and annotation.</title>
        <authorList>
            <consortium name="The Broad Institute Genomics Platform"/>
            <consortium name="The Broad Institute Genome Sequencing Center for Infectious Disease"/>
            <person name="Wu L."/>
            <person name="Ma J."/>
        </authorList>
    </citation>
    <scope>NUCLEOTIDE SEQUENCE [LARGE SCALE GENOMIC DNA]</scope>
    <source>
        <strain evidence="3">CCUG 62763</strain>
    </source>
</reference>
<sequence length="157" mass="16038">MRQKLRPVRAGVAAVLGIVLLASCSGDDGGSGDGGGSAADSPATSSPAEDTAGEDFCTRAADLDQRVEAAVDEAGGDTSVPDVFRQLAEEMRDITAPEAIADDWDTMRTGLDRMADAVADLDLTDADSVAALEEAGNGLDTASDDVEAYLRDECGIG</sequence>
<name>A0ABV9LPM7_9ACTN</name>
<feature type="region of interest" description="Disordered" evidence="1">
    <location>
        <begin position="27"/>
        <end position="54"/>
    </location>
</feature>
<dbReference type="PROSITE" id="PS51257">
    <property type="entry name" value="PROKAR_LIPOPROTEIN"/>
    <property type="match status" value="1"/>
</dbReference>